<feature type="domain" description="G" evidence="6">
    <location>
        <begin position="246"/>
        <end position="345"/>
    </location>
</feature>
<dbReference type="Pfam" id="PF10396">
    <property type="entry name" value="TrmE_N"/>
    <property type="match status" value="1"/>
</dbReference>
<dbReference type="InterPro" id="IPR004520">
    <property type="entry name" value="GTPase_MnmE"/>
</dbReference>
<dbReference type="GO" id="GO:0002098">
    <property type="term" value="P:tRNA wobble uridine modification"/>
    <property type="evidence" value="ECO:0007669"/>
    <property type="project" value="TreeGrafter"/>
</dbReference>
<reference evidence="10" key="1">
    <citation type="submission" date="2011-05" db="EMBL/GenBank/DDBJ databases">
        <authorList>
            <person name="Richards S.R."/>
            <person name="Qu J."/>
            <person name="Jiang H."/>
            <person name="Jhangiani S.N."/>
            <person name="Agravi P."/>
            <person name="Goodspeed R."/>
            <person name="Gross S."/>
            <person name="Mandapat C."/>
            <person name="Jackson L."/>
            <person name="Mathew T."/>
            <person name="Pu L."/>
            <person name="Thornton R."/>
            <person name="Saada N."/>
            <person name="Wilczek-Boney K.B."/>
            <person name="Lee S."/>
            <person name="Kovar C."/>
            <person name="Wu Y."/>
            <person name="Scherer S.E."/>
            <person name="Worley K.C."/>
            <person name="Muzny D.M."/>
            <person name="Gibbs R."/>
        </authorList>
    </citation>
    <scope>NUCLEOTIDE SEQUENCE</scope>
    <source>
        <strain evidence="10">Brora</strain>
    </source>
</reference>
<evidence type="ECO:0000256" key="2">
    <source>
        <dbReference type="ARBA" id="ARBA00011043"/>
    </source>
</evidence>
<evidence type="ECO:0008006" key="11">
    <source>
        <dbReference type="Google" id="ProtNLM"/>
    </source>
</evidence>
<dbReference type="SUPFAM" id="SSF52540">
    <property type="entry name" value="P-loop containing nucleoside triphosphate hydrolases"/>
    <property type="match status" value="1"/>
</dbReference>
<dbReference type="Gene3D" id="3.40.50.300">
    <property type="entry name" value="P-loop containing nucleotide triphosphate hydrolases"/>
    <property type="match status" value="1"/>
</dbReference>
<dbReference type="Pfam" id="PF01926">
    <property type="entry name" value="MMR_HSR1"/>
    <property type="match status" value="1"/>
</dbReference>
<dbReference type="FunFam" id="3.30.1360.120:FF:000007">
    <property type="entry name" value="tRNA modification GTPase GTPBP3, mitochondrial"/>
    <property type="match status" value="1"/>
</dbReference>
<dbReference type="CDD" id="cd14858">
    <property type="entry name" value="TrmE_N"/>
    <property type="match status" value="1"/>
</dbReference>
<dbReference type="PhylomeDB" id="T1IWS7"/>
<keyword evidence="4" id="KW-0547">Nucleotide-binding</keyword>
<dbReference type="Gene3D" id="3.30.1360.120">
    <property type="entry name" value="Probable tRNA modification gtpase trme, domain 1"/>
    <property type="match status" value="1"/>
</dbReference>
<keyword evidence="3" id="KW-0819">tRNA processing</keyword>
<dbReference type="GO" id="GO:0005525">
    <property type="term" value="F:GTP binding"/>
    <property type="evidence" value="ECO:0007669"/>
    <property type="project" value="UniProtKB-KW"/>
</dbReference>
<evidence type="ECO:0000256" key="3">
    <source>
        <dbReference type="ARBA" id="ARBA00022694"/>
    </source>
</evidence>
<evidence type="ECO:0000313" key="9">
    <source>
        <dbReference type="EnsemblMetazoa" id="SMAR005652-PA"/>
    </source>
</evidence>
<proteinExistence type="inferred from homology"/>
<organism evidence="9 10">
    <name type="scientific">Strigamia maritima</name>
    <name type="common">European centipede</name>
    <name type="synonym">Geophilus maritimus</name>
    <dbReference type="NCBI Taxonomy" id="126957"/>
    <lineage>
        <taxon>Eukaryota</taxon>
        <taxon>Metazoa</taxon>
        <taxon>Ecdysozoa</taxon>
        <taxon>Arthropoda</taxon>
        <taxon>Myriapoda</taxon>
        <taxon>Chilopoda</taxon>
        <taxon>Pleurostigmophora</taxon>
        <taxon>Geophilomorpha</taxon>
        <taxon>Linotaeniidae</taxon>
        <taxon>Strigamia</taxon>
    </lineage>
</organism>
<dbReference type="InterPro" id="IPR018948">
    <property type="entry name" value="GTP-bd_TrmE_N"/>
</dbReference>
<dbReference type="InterPro" id="IPR006073">
    <property type="entry name" value="GTP-bd"/>
</dbReference>
<evidence type="ECO:0000256" key="1">
    <source>
        <dbReference type="ARBA" id="ARBA00004173"/>
    </source>
</evidence>
<accession>T1IWS7</accession>
<dbReference type="SUPFAM" id="SSF116878">
    <property type="entry name" value="TrmE connector domain"/>
    <property type="match status" value="1"/>
</dbReference>
<dbReference type="InterPro" id="IPR031168">
    <property type="entry name" value="G_TrmE"/>
</dbReference>
<keyword evidence="5" id="KW-0342">GTP-binding</keyword>
<dbReference type="InterPro" id="IPR027368">
    <property type="entry name" value="MnmE_dom2"/>
</dbReference>
<dbReference type="Gene3D" id="1.20.120.430">
    <property type="entry name" value="tRNA modification GTPase MnmE domain 2"/>
    <property type="match status" value="1"/>
</dbReference>
<reference evidence="9" key="2">
    <citation type="submission" date="2015-02" db="UniProtKB">
        <authorList>
            <consortium name="EnsemblMetazoa"/>
        </authorList>
    </citation>
    <scope>IDENTIFICATION</scope>
</reference>
<evidence type="ECO:0000259" key="6">
    <source>
        <dbReference type="Pfam" id="PF01926"/>
    </source>
</evidence>
<dbReference type="HOGENOM" id="CLU_019624_3_1_1"/>
<dbReference type="STRING" id="126957.T1IWS7"/>
<dbReference type="NCBIfam" id="NF003661">
    <property type="entry name" value="PRK05291.1-3"/>
    <property type="match status" value="1"/>
</dbReference>
<dbReference type="Proteomes" id="UP000014500">
    <property type="component" value="Unassembled WGS sequence"/>
</dbReference>
<dbReference type="PANTHER" id="PTHR42714:SF2">
    <property type="entry name" value="TRNA MODIFICATION GTPASE GTPBP3, MITOCHONDRIAL"/>
    <property type="match status" value="1"/>
</dbReference>
<dbReference type="Pfam" id="PF12631">
    <property type="entry name" value="MnmE_helical"/>
    <property type="match status" value="1"/>
</dbReference>
<dbReference type="AlphaFoldDB" id="T1IWS7"/>
<dbReference type="PANTHER" id="PTHR42714">
    <property type="entry name" value="TRNA MODIFICATION GTPASE GTPBP3"/>
    <property type="match status" value="1"/>
</dbReference>
<dbReference type="OMA" id="EFHCHGG"/>
<evidence type="ECO:0000256" key="5">
    <source>
        <dbReference type="ARBA" id="ARBA00023134"/>
    </source>
</evidence>
<dbReference type="EMBL" id="JH431629">
    <property type="status" value="NOT_ANNOTATED_CDS"/>
    <property type="molecule type" value="Genomic_DNA"/>
</dbReference>
<dbReference type="EnsemblMetazoa" id="SMAR005652-RA">
    <property type="protein sequence ID" value="SMAR005652-PA"/>
    <property type="gene ID" value="SMAR005652"/>
</dbReference>
<keyword evidence="10" id="KW-1185">Reference proteome</keyword>
<evidence type="ECO:0000313" key="10">
    <source>
        <dbReference type="Proteomes" id="UP000014500"/>
    </source>
</evidence>
<dbReference type="GO" id="GO:0005739">
    <property type="term" value="C:mitochondrion"/>
    <property type="evidence" value="ECO:0007669"/>
    <property type="project" value="UniProtKB-SubCell"/>
</dbReference>
<sequence length="487" mass="55055">MKLRAICHQFRCLNTRTNTIFALASGRGKCAVSIFRVSGPDASLALTKMCKYKILPHPREANLRRIFDPETNQLLDKGLVLWFAKPNSFTGEDSCEFHIHGGLAVQTALFNALAKLPQFRPAEAGEFTKRAFYNSKLDLTQMEGLADVISAETEAQRKQAVLQMDGVLAKRYESWSKRLLECLARLEAFIDFGEDENIEESIVNKVLQDVDELKHEIDSHLNDNRRGERLRSGIRIAIIGEPNSTGQRPIAIVSSSPGTTRDVIEAAYDVAGYPVIFSDTAGLRVTDDSIEREGVRRARMIAKRADVIIFVITLDSTDISTISARDIDRSVADLHRQFDIKSEIALNSLIAINKIDLFENSIHFDDSSQRVVPISCLTGQNLTKFVQTLKNTVENMQVKLNYYYYYYYYYYLFGSSKDEAPLTKQRHRQNLVNSSTALEKCLKMHKLDIVLAAENLRQSVRHLAKITGKVTPEDVLDVIFKEFCIGK</sequence>
<comment type="similarity">
    <text evidence="2">Belongs to the TRAFAC class TrmE-Era-EngA-EngB-Septin-like GTPase superfamily. TrmE GTPase family.</text>
</comment>
<evidence type="ECO:0000256" key="4">
    <source>
        <dbReference type="ARBA" id="ARBA00022741"/>
    </source>
</evidence>
<name>T1IWS7_STRMM</name>
<feature type="domain" description="MnmE helical" evidence="8">
    <location>
        <begin position="139"/>
        <end position="484"/>
    </location>
</feature>
<evidence type="ECO:0000259" key="8">
    <source>
        <dbReference type="Pfam" id="PF12631"/>
    </source>
</evidence>
<dbReference type="CDD" id="cd04164">
    <property type="entry name" value="trmE"/>
    <property type="match status" value="1"/>
</dbReference>
<comment type="subcellular location">
    <subcellularLocation>
        <location evidence="1">Mitochondrion</location>
    </subcellularLocation>
</comment>
<protein>
    <recommendedName>
        <fullName evidence="11">TrmE-type G domain-containing protein</fullName>
    </recommendedName>
</protein>
<dbReference type="InterPro" id="IPR027266">
    <property type="entry name" value="TrmE/GcvT-like"/>
</dbReference>
<dbReference type="GO" id="GO:0003924">
    <property type="term" value="F:GTPase activity"/>
    <property type="evidence" value="ECO:0007669"/>
    <property type="project" value="InterPro"/>
</dbReference>
<feature type="domain" description="GTP-binding protein TrmE N-terminal" evidence="7">
    <location>
        <begin position="19"/>
        <end position="136"/>
    </location>
</feature>
<dbReference type="GO" id="GO:0030488">
    <property type="term" value="P:tRNA methylation"/>
    <property type="evidence" value="ECO:0007669"/>
    <property type="project" value="TreeGrafter"/>
</dbReference>
<dbReference type="InterPro" id="IPR025867">
    <property type="entry name" value="MnmE_helical"/>
</dbReference>
<dbReference type="SUPFAM" id="SSF103025">
    <property type="entry name" value="Folate-binding domain"/>
    <property type="match status" value="1"/>
</dbReference>
<dbReference type="HAMAP" id="MF_00379">
    <property type="entry name" value="GTPase_MnmE"/>
    <property type="match status" value="1"/>
</dbReference>
<evidence type="ECO:0000259" key="7">
    <source>
        <dbReference type="Pfam" id="PF10396"/>
    </source>
</evidence>
<dbReference type="eggNOG" id="KOG1191">
    <property type="taxonomic scope" value="Eukaryota"/>
</dbReference>
<dbReference type="InterPro" id="IPR027417">
    <property type="entry name" value="P-loop_NTPase"/>
</dbReference>